<dbReference type="RefSeq" id="WP_129206971.1">
    <property type="nucleotide sequence ID" value="NZ_BMGU01000001.1"/>
</dbReference>
<feature type="site" description="Important for catalytic activity, responsible for pKa modulation of the active site Glu and correct orientation of both the proton donor and substrate" evidence="5">
    <location>
        <position position="143"/>
    </location>
</feature>
<evidence type="ECO:0000256" key="7">
    <source>
        <dbReference type="SAM" id="MobiDB-lite"/>
    </source>
</evidence>
<dbReference type="CDD" id="cd18820">
    <property type="entry name" value="GH43_LbAraf43-like"/>
    <property type="match status" value="1"/>
</dbReference>
<dbReference type="Proteomes" id="UP000290253">
    <property type="component" value="Unassembled WGS sequence"/>
</dbReference>
<keyword evidence="3 6" id="KW-0378">Hydrolase</keyword>
<keyword evidence="2 8" id="KW-0732">Signal</keyword>
<organism evidence="9 10">
    <name type="scientific">Silvibacterium dinghuense</name>
    <dbReference type="NCBI Taxonomy" id="1560006"/>
    <lineage>
        <taxon>Bacteria</taxon>
        <taxon>Pseudomonadati</taxon>
        <taxon>Acidobacteriota</taxon>
        <taxon>Terriglobia</taxon>
        <taxon>Terriglobales</taxon>
        <taxon>Acidobacteriaceae</taxon>
        <taxon>Silvibacterium</taxon>
    </lineage>
</organism>
<sequence length="347" mass="38978">MRCLLLSALACLFALPAAAQTFQNPLLPSGADPWVAERDGVYYYMQTTGRNLTIWKTRDVTDLRHAEKTVVWTPPAAGPYSKEIWAPELHWLDGKWYLYFAADAGDNDGHRIWVLENASADPTKGAWTMKGKLDDGSDKWAIDPSVFTAGGRDYVIWSGWQGDTNGVQSIYIAQLRNPWTIEGRRVRISTPEYPWEKVGDLDSQNRIIPMPHVDVNEGPEILEHGDRIFLIYSASGCWTNYYELGMLTAEKSSDLLDPKSWKKSPKPVFWQSPEAQAFGTGHNTFFQSPDGRQDWILYHANAGVNQSCGGDRSPRAQPFTWNADGTPDFGRPIPLDQPIQKPSGTKE</sequence>
<feature type="region of interest" description="Disordered" evidence="7">
    <location>
        <begin position="318"/>
        <end position="347"/>
    </location>
</feature>
<dbReference type="Gene3D" id="2.115.10.20">
    <property type="entry name" value="Glycosyl hydrolase domain, family 43"/>
    <property type="match status" value="1"/>
</dbReference>
<feature type="chain" id="PRO_5020763394" evidence="8">
    <location>
        <begin position="20"/>
        <end position="347"/>
    </location>
</feature>
<evidence type="ECO:0000256" key="4">
    <source>
        <dbReference type="ARBA" id="ARBA00023295"/>
    </source>
</evidence>
<dbReference type="GO" id="GO:0005975">
    <property type="term" value="P:carbohydrate metabolic process"/>
    <property type="evidence" value="ECO:0007669"/>
    <property type="project" value="InterPro"/>
</dbReference>
<dbReference type="PANTHER" id="PTHR43817:SF1">
    <property type="entry name" value="HYDROLASE, FAMILY 43, PUTATIVE (AFU_ORTHOLOGUE AFUA_3G01660)-RELATED"/>
    <property type="match status" value="1"/>
</dbReference>
<evidence type="ECO:0000313" key="10">
    <source>
        <dbReference type="Proteomes" id="UP000290253"/>
    </source>
</evidence>
<dbReference type="EMBL" id="SDMK01000001">
    <property type="protein sequence ID" value="RXS97191.1"/>
    <property type="molecule type" value="Genomic_DNA"/>
</dbReference>
<evidence type="ECO:0000256" key="5">
    <source>
        <dbReference type="PIRSR" id="PIRSR606710-2"/>
    </source>
</evidence>
<feature type="signal peptide" evidence="8">
    <location>
        <begin position="1"/>
        <end position="19"/>
    </location>
</feature>
<dbReference type="SUPFAM" id="SSF75005">
    <property type="entry name" value="Arabinanase/levansucrase/invertase"/>
    <property type="match status" value="1"/>
</dbReference>
<evidence type="ECO:0000256" key="6">
    <source>
        <dbReference type="RuleBase" id="RU361187"/>
    </source>
</evidence>
<evidence type="ECO:0000313" key="9">
    <source>
        <dbReference type="EMBL" id="RXS97191.1"/>
    </source>
</evidence>
<accession>A0A4Q1SHW7</accession>
<comment type="similarity">
    <text evidence="1 6">Belongs to the glycosyl hydrolase 43 family.</text>
</comment>
<evidence type="ECO:0000256" key="8">
    <source>
        <dbReference type="SAM" id="SignalP"/>
    </source>
</evidence>
<comment type="caution">
    <text evidence="9">The sequence shown here is derived from an EMBL/GenBank/DDBJ whole genome shotgun (WGS) entry which is preliminary data.</text>
</comment>
<keyword evidence="4 6" id="KW-0326">Glycosidase</keyword>
<dbReference type="PANTHER" id="PTHR43817">
    <property type="entry name" value="GLYCOSYL HYDROLASE"/>
    <property type="match status" value="1"/>
</dbReference>
<name>A0A4Q1SHW7_9BACT</name>
<evidence type="ECO:0000256" key="3">
    <source>
        <dbReference type="ARBA" id="ARBA00022801"/>
    </source>
</evidence>
<dbReference type="PIRSF" id="PIRSF025414">
    <property type="entry name" value="Alpha-L-arabinofuranosidase"/>
    <property type="match status" value="1"/>
</dbReference>
<dbReference type="GO" id="GO:0004553">
    <property type="term" value="F:hydrolase activity, hydrolyzing O-glycosyl compounds"/>
    <property type="evidence" value="ECO:0007669"/>
    <property type="project" value="InterPro"/>
</dbReference>
<dbReference type="Pfam" id="PF04616">
    <property type="entry name" value="Glyco_hydro_43"/>
    <property type="match status" value="1"/>
</dbReference>
<keyword evidence="10" id="KW-1185">Reference proteome</keyword>
<dbReference type="OrthoDB" id="177947at2"/>
<protein>
    <submittedName>
        <fullName evidence="9">Glycosyl hydrolase family 43</fullName>
    </submittedName>
</protein>
<gene>
    <name evidence="9" type="ORF">ESZ00_04555</name>
</gene>
<dbReference type="AlphaFoldDB" id="A0A4Q1SHW7"/>
<proteinExistence type="inferred from homology"/>
<evidence type="ECO:0000256" key="1">
    <source>
        <dbReference type="ARBA" id="ARBA00009865"/>
    </source>
</evidence>
<evidence type="ECO:0000256" key="2">
    <source>
        <dbReference type="ARBA" id="ARBA00022729"/>
    </source>
</evidence>
<dbReference type="InterPro" id="IPR023296">
    <property type="entry name" value="Glyco_hydro_beta-prop_sf"/>
</dbReference>
<dbReference type="InterPro" id="IPR016828">
    <property type="entry name" value="Alpha-L-arabinofuranosidase"/>
</dbReference>
<reference evidence="9 10" key="1">
    <citation type="journal article" date="2016" name="Int. J. Syst. Evol. Microbiol.">
        <title>Acidipila dinghuensis sp. nov., an acidobacterium isolated from forest soil.</title>
        <authorList>
            <person name="Jiang Y.W."/>
            <person name="Wang J."/>
            <person name="Chen M.H."/>
            <person name="Lv Y.Y."/>
            <person name="Qiu L.H."/>
        </authorList>
    </citation>
    <scope>NUCLEOTIDE SEQUENCE [LARGE SCALE GENOMIC DNA]</scope>
    <source>
        <strain evidence="9 10">DHOF10</strain>
    </source>
</reference>
<dbReference type="InterPro" id="IPR006710">
    <property type="entry name" value="Glyco_hydro_43"/>
</dbReference>